<dbReference type="EMBL" id="ML976143">
    <property type="protein sequence ID" value="KAF1937347.1"/>
    <property type="molecule type" value="Genomic_DNA"/>
</dbReference>
<organism evidence="1 2">
    <name type="scientific">Clathrospora elynae</name>
    <dbReference type="NCBI Taxonomy" id="706981"/>
    <lineage>
        <taxon>Eukaryota</taxon>
        <taxon>Fungi</taxon>
        <taxon>Dikarya</taxon>
        <taxon>Ascomycota</taxon>
        <taxon>Pezizomycotina</taxon>
        <taxon>Dothideomycetes</taxon>
        <taxon>Pleosporomycetidae</taxon>
        <taxon>Pleosporales</taxon>
        <taxon>Diademaceae</taxon>
        <taxon>Clathrospora</taxon>
    </lineage>
</organism>
<protein>
    <submittedName>
        <fullName evidence="1">Uncharacterized protein</fullName>
    </submittedName>
</protein>
<sequence>MRSRLGKKGRSSKSAGADLSIYMVSGQEGWCKRECACCCCCCCCCCLLMDVCSIQLPPPCDSAIAPGTGKGDEKRAGGMLRECSGCKYDAQTPLPSMVGIRLTWFALAWQAQLCRLRSSSMPLRKGMETSVVDFQQHRPRPLPFLACP</sequence>
<gene>
    <name evidence="1" type="ORF">EJ02DRAFT_57555</name>
</gene>
<keyword evidence="2" id="KW-1185">Reference proteome</keyword>
<reference evidence="1" key="1">
    <citation type="journal article" date="2020" name="Stud. Mycol.">
        <title>101 Dothideomycetes genomes: a test case for predicting lifestyles and emergence of pathogens.</title>
        <authorList>
            <person name="Haridas S."/>
            <person name="Albert R."/>
            <person name="Binder M."/>
            <person name="Bloem J."/>
            <person name="Labutti K."/>
            <person name="Salamov A."/>
            <person name="Andreopoulos B."/>
            <person name="Baker S."/>
            <person name="Barry K."/>
            <person name="Bills G."/>
            <person name="Bluhm B."/>
            <person name="Cannon C."/>
            <person name="Castanera R."/>
            <person name="Culley D."/>
            <person name="Daum C."/>
            <person name="Ezra D."/>
            <person name="Gonzalez J."/>
            <person name="Henrissat B."/>
            <person name="Kuo A."/>
            <person name="Liang C."/>
            <person name="Lipzen A."/>
            <person name="Lutzoni F."/>
            <person name="Magnuson J."/>
            <person name="Mondo S."/>
            <person name="Nolan M."/>
            <person name="Ohm R."/>
            <person name="Pangilinan J."/>
            <person name="Park H.-J."/>
            <person name="Ramirez L."/>
            <person name="Alfaro M."/>
            <person name="Sun H."/>
            <person name="Tritt A."/>
            <person name="Yoshinaga Y."/>
            <person name="Zwiers L.-H."/>
            <person name="Turgeon B."/>
            <person name="Goodwin S."/>
            <person name="Spatafora J."/>
            <person name="Crous P."/>
            <person name="Grigoriev I."/>
        </authorList>
    </citation>
    <scope>NUCLEOTIDE SEQUENCE</scope>
    <source>
        <strain evidence="1">CBS 161.51</strain>
    </source>
</reference>
<dbReference type="AlphaFoldDB" id="A0A6A5SJ02"/>
<evidence type="ECO:0000313" key="2">
    <source>
        <dbReference type="Proteomes" id="UP000800038"/>
    </source>
</evidence>
<accession>A0A6A5SJ02</accession>
<proteinExistence type="predicted"/>
<evidence type="ECO:0000313" key="1">
    <source>
        <dbReference type="EMBL" id="KAF1937347.1"/>
    </source>
</evidence>
<dbReference type="Proteomes" id="UP000800038">
    <property type="component" value="Unassembled WGS sequence"/>
</dbReference>
<name>A0A6A5SJ02_9PLEO</name>